<comment type="subunit">
    <text evidence="8">Homodimer.</text>
</comment>
<dbReference type="PIRSF" id="PIRSF000445">
    <property type="entry name" value="4pyrrol_synth_GluRdtase"/>
    <property type="match status" value="1"/>
</dbReference>
<dbReference type="SUPFAM" id="SSF69075">
    <property type="entry name" value="Glutamyl tRNA-reductase dimerization domain"/>
    <property type="match status" value="1"/>
</dbReference>
<evidence type="ECO:0000256" key="1">
    <source>
        <dbReference type="ARBA" id="ARBA00005059"/>
    </source>
</evidence>
<dbReference type="GO" id="GO:0019353">
    <property type="term" value="P:protoporphyrinogen IX biosynthetic process from glutamate"/>
    <property type="evidence" value="ECO:0007669"/>
    <property type="project" value="TreeGrafter"/>
</dbReference>
<keyword evidence="6 8" id="KW-0627">Porphyrin biosynthesis</keyword>
<dbReference type="Gene3D" id="3.30.460.30">
    <property type="entry name" value="Glutamyl-tRNA reductase, N-terminal domain"/>
    <property type="match status" value="1"/>
</dbReference>
<evidence type="ECO:0000256" key="12">
    <source>
        <dbReference type="PIRSR" id="PIRSR000445-4"/>
    </source>
</evidence>
<feature type="domain" description="Quinate/shikimate 5-dehydrogenase/glutamyl-tRNA reductase" evidence="15">
    <location>
        <begin position="161"/>
        <end position="302"/>
    </location>
</feature>
<keyword evidence="4 8" id="KW-0521">NADP</keyword>
<comment type="similarity">
    <text evidence="2 8 13">Belongs to the glutamyl-tRNA reductase family.</text>
</comment>
<dbReference type="EMBL" id="CP113361">
    <property type="protein sequence ID" value="WAI01434.1"/>
    <property type="molecule type" value="Genomic_DNA"/>
</dbReference>
<organism evidence="17 18">
    <name type="scientific">Methanogenium organophilum</name>
    <dbReference type="NCBI Taxonomy" id="2199"/>
    <lineage>
        <taxon>Archaea</taxon>
        <taxon>Methanobacteriati</taxon>
        <taxon>Methanobacteriota</taxon>
        <taxon>Stenosarchaea group</taxon>
        <taxon>Methanomicrobia</taxon>
        <taxon>Methanomicrobiales</taxon>
        <taxon>Methanomicrobiaceae</taxon>
        <taxon>Methanogenium</taxon>
    </lineage>
</organism>
<dbReference type="HAMAP" id="MF_00087">
    <property type="entry name" value="Glu_tRNA_reductase"/>
    <property type="match status" value="1"/>
</dbReference>
<evidence type="ECO:0000256" key="4">
    <source>
        <dbReference type="ARBA" id="ARBA00022857"/>
    </source>
</evidence>
<keyword evidence="5 8" id="KW-0560">Oxidoreductase</keyword>
<comment type="catalytic activity">
    <reaction evidence="7 8 13">
        <text>(S)-4-amino-5-oxopentanoate + tRNA(Glu) + NADP(+) = L-glutamyl-tRNA(Glu) + NADPH + H(+)</text>
        <dbReference type="Rhea" id="RHEA:12344"/>
        <dbReference type="Rhea" id="RHEA-COMP:9663"/>
        <dbReference type="Rhea" id="RHEA-COMP:9680"/>
        <dbReference type="ChEBI" id="CHEBI:15378"/>
        <dbReference type="ChEBI" id="CHEBI:57501"/>
        <dbReference type="ChEBI" id="CHEBI:57783"/>
        <dbReference type="ChEBI" id="CHEBI:58349"/>
        <dbReference type="ChEBI" id="CHEBI:78442"/>
        <dbReference type="ChEBI" id="CHEBI:78520"/>
        <dbReference type="EC" id="1.2.1.70"/>
    </reaction>
</comment>
<evidence type="ECO:0000256" key="13">
    <source>
        <dbReference type="RuleBase" id="RU000584"/>
    </source>
</evidence>
<feature type="binding site" evidence="8 10">
    <location>
        <position position="99"/>
    </location>
    <ligand>
        <name>substrate</name>
    </ligand>
</feature>
<comment type="domain">
    <text evidence="8">Possesses an unusual extended V-shaped dimeric structure with each monomer consisting of three distinct domains arranged along a curved 'spinal' alpha-helix. The N-terminal catalytic domain specifically recognizes the glutamate moiety of the substrate. The second domain is the NADPH-binding domain, and the third C-terminal domain is responsible for dimerization.</text>
</comment>
<dbReference type="InterPro" id="IPR015895">
    <property type="entry name" value="4pyrrol_synth_GluRdtase_N"/>
</dbReference>
<feature type="binding site" evidence="8 10">
    <location>
        <begin position="104"/>
        <end position="106"/>
    </location>
    <ligand>
        <name>substrate</name>
    </ligand>
</feature>
<evidence type="ECO:0000259" key="16">
    <source>
        <dbReference type="Pfam" id="PF05201"/>
    </source>
</evidence>
<dbReference type="Pfam" id="PF00745">
    <property type="entry name" value="GlutR_dimer"/>
    <property type="match status" value="1"/>
</dbReference>
<dbReference type="PANTHER" id="PTHR43013:SF1">
    <property type="entry name" value="GLUTAMYL-TRNA REDUCTASE"/>
    <property type="match status" value="1"/>
</dbReference>
<dbReference type="Proteomes" id="UP001163096">
    <property type="component" value="Chromosome"/>
</dbReference>
<dbReference type="InterPro" id="IPR036453">
    <property type="entry name" value="GluRdtase_dimer_dom_sf"/>
</dbReference>
<dbReference type="InterPro" id="IPR006151">
    <property type="entry name" value="Shikm_DH/Glu-tRNA_Rdtase"/>
</dbReference>
<dbReference type="GeneID" id="76833586"/>
<name>A0A9X9T7T8_METOG</name>
<dbReference type="PROSITE" id="PS00747">
    <property type="entry name" value="GLUTR"/>
    <property type="match status" value="1"/>
</dbReference>
<dbReference type="CDD" id="cd05213">
    <property type="entry name" value="NAD_bind_Glutamyl_tRNA_reduct"/>
    <property type="match status" value="1"/>
</dbReference>
<dbReference type="InterPro" id="IPR036343">
    <property type="entry name" value="GluRdtase_N_sf"/>
</dbReference>
<dbReference type="KEGG" id="mou:OU421_00750"/>
<dbReference type="NCBIfam" id="TIGR01035">
    <property type="entry name" value="hemA"/>
    <property type="match status" value="1"/>
</dbReference>
<comment type="miscellaneous">
    <text evidence="8">During catalysis, the active site Cys acts as a nucleophile attacking the alpha-carbonyl group of tRNA-bound glutamate with the formation of a thioester intermediate between enzyme and glutamate, and the concomitant release of tRNA(Glu). The thioester intermediate is finally reduced by direct hydride transfer from NADPH, to form the product GSA.</text>
</comment>
<dbReference type="InterPro" id="IPR000343">
    <property type="entry name" value="4pyrrol_synth_GluRdtase"/>
</dbReference>
<evidence type="ECO:0000256" key="5">
    <source>
        <dbReference type="ARBA" id="ARBA00023002"/>
    </source>
</evidence>
<sequence>MKNTLIPSVAIAGISHHGSDITELEQFRFSDEASLLADAKVRFKGAVLLQTCNRIEFLVEGNAAMAETFLREQGREGFRVLEGEGALRHLLRLSAGMDSMVVGEDQILGQLKSALALSREHGVCSPLVERCITKAVHVGVEVRQRTNINKGAVSIGSAAVELAEDLLGSLDGKHILIVGGGEMGTLVTQALAEKDLTAIYVTNRTFARAEELADLVGGKAVHLDELLRYAALADVIISCTAAPHPIIRYDAVCDAMRGRVWPLDEGKKPLVIIDIAQPRDVEDAVGDIDGVYLFTIDDLRTVSERNMNNRKEEALEAYAFLDDELTQFVTLLNRAGASDLLAHLHSWAEMIRCRERDKAAARLRSSGAPAEEILDDLSRVLVKKLLNDVTFSVRRCAESGEIESAQALVHAVTTGDDECFRKDDCED</sequence>
<evidence type="ECO:0000256" key="11">
    <source>
        <dbReference type="PIRSR" id="PIRSR000445-3"/>
    </source>
</evidence>
<evidence type="ECO:0000256" key="10">
    <source>
        <dbReference type="PIRSR" id="PIRSR000445-2"/>
    </source>
</evidence>
<evidence type="ECO:0000259" key="14">
    <source>
        <dbReference type="Pfam" id="PF00745"/>
    </source>
</evidence>
<dbReference type="Pfam" id="PF05201">
    <property type="entry name" value="GlutR_N"/>
    <property type="match status" value="1"/>
</dbReference>
<protein>
    <recommendedName>
        <fullName evidence="3 8">Glutamyl-tRNA reductase</fullName>
        <shortName evidence="8">GluTR</shortName>
        <ecNumber evidence="3 8">1.2.1.70</ecNumber>
    </recommendedName>
</protein>
<feature type="binding site" evidence="8 11">
    <location>
        <begin position="179"/>
        <end position="184"/>
    </location>
    <ligand>
        <name>NADP(+)</name>
        <dbReference type="ChEBI" id="CHEBI:58349"/>
    </ligand>
</feature>
<dbReference type="InterPro" id="IPR015896">
    <property type="entry name" value="4pyrrol_synth_GluRdtase_dimer"/>
</dbReference>
<feature type="binding site" evidence="8 10">
    <location>
        <begin position="51"/>
        <end position="54"/>
    </location>
    <ligand>
        <name>substrate</name>
    </ligand>
</feature>
<comment type="function">
    <text evidence="8">Catalyzes the NADPH-dependent reduction of glutamyl-tRNA(Glu) to glutamate 1-semialdehyde (GSA).</text>
</comment>
<dbReference type="InterPro" id="IPR018214">
    <property type="entry name" value="GluRdtase_CS"/>
</dbReference>
<evidence type="ECO:0000313" key="17">
    <source>
        <dbReference type="EMBL" id="WAI01434.1"/>
    </source>
</evidence>
<gene>
    <name evidence="8 17" type="primary">hemA</name>
    <name evidence="17" type="ORF">OU421_00750</name>
</gene>
<evidence type="ECO:0000256" key="6">
    <source>
        <dbReference type="ARBA" id="ARBA00023244"/>
    </source>
</evidence>
<evidence type="ECO:0000256" key="7">
    <source>
        <dbReference type="ARBA" id="ARBA00047464"/>
    </source>
</evidence>
<dbReference type="InterPro" id="IPR036291">
    <property type="entry name" value="NAD(P)-bd_dom_sf"/>
</dbReference>
<evidence type="ECO:0000256" key="2">
    <source>
        <dbReference type="ARBA" id="ARBA00005916"/>
    </source>
</evidence>
<feature type="site" description="Important for activity" evidence="8 12">
    <location>
        <position position="89"/>
    </location>
</feature>
<accession>A0A9X9T7T8</accession>
<proteinExistence type="inferred from homology"/>
<dbReference type="Gene3D" id="3.40.50.720">
    <property type="entry name" value="NAD(P)-binding Rossmann-like Domain"/>
    <property type="match status" value="1"/>
</dbReference>
<dbReference type="RefSeq" id="WP_268186664.1">
    <property type="nucleotide sequence ID" value="NZ_CP113361.1"/>
</dbReference>
<feature type="binding site" evidence="8 10">
    <location>
        <position position="110"/>
    </location>
    <ligand>
        <name>substrate</name>
    </ligand>
</feature>
<evidence type="ECO:0000256" key="9">
    <source>
        <dbReference type="PIRSR" id="PIRSR000445-1"/>
    </source>
</evidence>
<feature type="domain" description="Tetrapyrrole biosynthesis glutamyl-tRNA reductase dimerisation" evidence="14">
    <location>
        <begin position="316"/>
        <end position="407"/>
    </location>
</feature>
<dbReference type="PANTHER" id="PTHR43013">
    <property type="entry name" value="GLUTAMYL-TRNA REDUCTASE"/>
    <property type="match status" value="1"/>
</dbReference>
<dbReference type="AlphaFoldDB" id="A0A9X9T7T8"/>
<dbReference type="SUPFAM" id="SSF69742">
    <property type="entry name" value="Glutamyl tRNA-reductase catalytic, N-terminal domain"/>
    <property type="match status" value="1"/>
</dbReference>
<comment type="pathway">
    <text evidence="1 8 13">Porphyrin-containing compound metabolism; protoporphyrin-IX biosynthesis; 5-aminolevulinate from L-glutamyl-tRNA(Glu): step 1/2.</text>
</comment>
<feature type="domain" description="Glutamyl-tRNA reductase N-terminal" evidence="16">
    <location>
        <begin position="13"/>
        <end position="146"/>
    </location>
</feature>
<dbReference type="Pfam" id="PF01488">
    <property type="entry name" value="Shikimate_DH"/>
    <property type="match status" value="1"/>
</dbReference>
<evidence type="ECO:0000259" key="15">
    <source>
        <dbReference type="Pfam" id="PF01488"/>
    </source>
</evidence>
<dbReference type="FunFam" id="3.40.50.720:FF:000031">
    <property type="entry name" value="Glutamyl-tRNA reductase"/>
    <property type="match status" value="1"/>
</dbReference>
<keyword evidence="18" id="KW-1185">Reference proteome</keyword>
<reference evidence="17" key="1">
    <citation type="submission" date="2022-11" db="EMBL/GenBank/DDBJ databases">
        <title>Complete genome sequence of Methanogenium organophilum DSM 3596.</title>
        <authorList>
            <person name="Chen S.-C."/>
            <person name="Lai S.-J."/>
            <person name="You Y.-T."/>
        </authorList>
    </citation>
    <scope>NUCLEOTIDE SEQUENCE</scope>
    <source>
        <strain evidence="17">DSM 3596</strain>
    </source>
</reference>
<feature type="active site" description="Nucleophile" evidence="8 9">
    <location>
        <position position="52"/>
    </location>
</feature>
<dbReference type="SUPFAM" id="SSF51735">
    <property type="entry name" value="NAD(P)-binding Rossmann-fold domains"/>
    <property type="match status" value="1"/>
</dbReference>
<dbReference type="EC" id="1.2.1.70" evidence="3 8"/>
<evidence type="ECO:0000256" key="3">
    <source>
        <dbReference type="ARBA" id="ARBA00012970"/>
    </source>
</evidence>
<evidence type="ECO:0000313" key="18">
    <source>
        <dbReference type="Proteomes" id="UP001163096"/>
    </source>
</evidence>
<dbReference type="GO" id="GO:0050661">
    <property type="term" value="F:NADP binding"/>
    <property type="evidence" value="ECO:0007669"/>
    <property type="project" value="InterPro"/>
</dbReference>
<dbReference type="GO" id="GO:0008883">
    <property type="term" value="F:glutamyl-tRNA reductase activity"/>
    <property type="evidence" value="ECO:0007669"/>
    <property type="project" value="UniProtKB-UniRule"/>
</dbReference>
<evidence type="ECO:0000256" key="8">
    <source>
        <dbReference type="HAMAP-Rule" id="MF_00087"/>
    </source>
</evidence>